<dbReference type="Gene3D" id="2.170.150.20">
    <property type="entry name" value="Peptide methionine sulfoxide reductase"/>
    <property type="match status" value="1"/>
</dbReference>
<dbReference type="AlphaFoldDB" id="I0ID83"/>
<dbReference type="STRING" id="1142394.PSMK_10620"/>
<evidence type="ECO:0000256" key="1">
    <source>
        <dbReference type="ARBA" id="ARBA00012499"/>
    </source>
</evidence>
<sequence length="149" mass="16434">MSDLPEARPADDAAYRERLDPNEYRILRESATEPAGSGRYLNQEAAGLYCCAACGNALYPSSTKFHSGCGWPSFFEEIRPDAITLHEDLAFGMRRTEMRCAACGSHLGHVFNDGPRDKTGKRHCVNGACLVFVPEGEDPAEAVEAHWNR</sequence>
<dbReference type="GO" id="GO:0030091">
    <property type="term" value="P:protein repair"/>
    <property type="evidence" value="ECO:0007669"/>
    <property type="project" value="InterPro"/>
</dbReference>
<evidence type="ECO:0000256" key="2">
    <source>
        <dbReference type="ARBA" id="ARBA00023002"/>
    </source>
</evidence>
<comment type="catalytic activity">
    <reaction evidence="3">
        <text>L-methionyl-[protein] + [thioredoxin]-disulfide + H2O = L-methionyl-(R)-S-oxide-[protein] + [thioredoxin]-dithiol</text>
        <dbReference type="Rhea" id="RHEA:24164"/>
        <dbReference type="Rhea" id="RHEA-COMP:10698"/>
        <dbReference type="Rhea" id="RHEA-COMP:10700"/>
        <dbReference type="Rhea" id="RHEA-COMP:12313"/>
        <dbReference type="Rhea" id="RHEA-COMP:12314"/>
        <dbReference type="ChEBI" id="CHEBI:15377"/>
        <dbReference type="ChEBI" id="CHEBI:16044"/>
        <dbReference type="ChEBI" id="CHEBI:29950"/>
        <dbReference type="ChEBI" id="CHEBI:45764"/>
        <dbReference type="ChEBI" id="CHEBI:50058"/>
        <dbReference type="EC" id="1.8.4.12"/>
    </reaction>
</comment>
<keyword evidence="2 5" id="KW-0560">Oxidoreductase</keyword>
<dbReference type="InterPro" id="IPR028427">
    <property type="entry name" value="Met_Sox_Rdtase_MsrB"/>
</dbReference>
<evidence type="ECO:0000259" key="4">
    <source>
        <dbReference type="PROSITE" id="PS51790"/>
    </source>
</evidence>
<name>I0ID83_PHYMF</name>
<organism evidence="5 6">
    <name type="scientific">Phycisphaera mikurensis (strain NBRC 102666 / KCTC 22515 / FYK2301M01)</name>
    <dbReference type="NCBI Taxonomy" id="1142394"/>
    <lineage>
        <taxon>Bacteria</taxon>
        <taxon>Pseudomonadati</taxon>
        <taxon>Planctomycetota</taxon>
        <taxon>Phycisphaerae</taxon>
        <taxon>Phycisphaerales</taxon>
        <taxon>Phycisphaeraceae</taxon>
        <taxon>Phycisphaera</taxon>
    </lineage>
</organism>
<gene>
    <name evidence="5" type="primary">msrB</name>
    <name evidence="5" type="ordered locus">PSMK_10620</name>
</gene>
<accession>I0ID83</accession>
<dbReference type="GO" id="GO:0005737">
    <property type="term" value="C:cytoplasm"/>
    <property type="evidence" value="ECO:0007669"/>
    <property type="project" value="TreeGrafter"/>
</dbReference>
<dbReference type="RefSeq" id="WP_014436440.1">
    <property type="nucleotide sequence ID" value="NC_017080.1"/>
</dbReference>
<evidence type="ECO:0000256" key="3">
    <source>
        <dbReference type="ARBA" id="ARBA00048488"/>
    </source>
</evidence>
<evidence type="ECO:0000313" key="5">
    <source>
        <dbReference type="EMBL" id="BAM03221.1"/>
    </source>
</evidence>
<dbReference type="Pfam" id="PF01641">
    <property type="entry name" value="SelR"/>
    <property type="match status" value="1"/>
</dbReference>
<dbReference type="EC" id="1.8.4.12" evidence="1"/>
<dbReference type="GO" id="GO:0006979">
    <property type="term" value="P:response to oxidative stress"/>
    <property type="evidence" value="ECO:0007669"/>
    <property type="project" value="InterPro"/>
</dbReference>
<dbReference type="SUPFAM" id="SSF51316">
    <property type="entry name" value="Mss4-like"/>
    <property type="match status" value="1"/>
</dbReference>
<dbReference type="EMBL" id="AP012338">
    <property type="protein sequence ID" value="BAM03221.1"/>
    <property type="molecule type" value="Genomic_DNA"/>
</dbReference>
<dbReference type="InterPro" id="IPR011057">
    <property type="entry name" value="Mss4-like_sf"/>
</dbReference>
<dbReference type="PANTHER" id="PTHR10173">
    <property type="entry name" value="METHIONINE SULFOXIDE REDUCTASE"/>
    <property type="match status" value="1"/>
</dbReference>
<dbReference type="PANTHER" id="PTHR10173:SF52">
    <property type="entry name" value="METHIONINE-R-SULFOXIDE REDUCTASE B1"/>
    <property type="match status" value="1"/>
</dbReference>
<dbReference type="KEGG" id="phm:PSMK_10620"/>
<dbReference type="OrthoDB" id="4174719at2"/>
<evidence type="ECO:0000313" key="6">
    <source>
        <dbReference type="Proteomes" id="UP000007881"/>
    </source>
</evidence>
<protein>
    <recommendedName>
        <fullName evidence="1">peptide-methionine (R)-S-oxide reductase</fullName>
        <ecNumber evidence="1">1.8.4.12</ecNumber>
    </recommendedName>
</protein>
<dbReference type="InterPro" id="IPR002579">
    <property type="entry name" value="Met_Sox_Rdtase_MsrB_dom"/>
</dbReference>
<dbReference type="eggNOG" id="COG0229">
    <property type="taxonomic scope" value="Bacteria"/>
</dbReference>
<reference evidence="5 6" key="1">
    <citation type="submission" date="2012-02" db="EMBL/GenBank/DDBJ databases">
        <title>Complete genome sequence of Phycisphaera mikurensis NBRC 102666.</title>
        <authorList>
            <person name="Ankai A."/>
            <person name="Hosoyama A."/>
            <person name="Terui Y."/>
            <person name="Sekine M."/>
            <person name="Fukai R."/>
            <person name="Kato Y."/>
            <person name="Nakamura S."/>
            <person name="Yamada-Narita S."/>
            <person name="Kawakoshi A."/>
            <person name="Fukunaga Y."/>
            <person name="Yamazaki S."/>
            <person name="Fujita N."/>
        </authorList>
    </citation>
    <scope>NUCLEOTIDE SEQUENCE [LARGE SCALE GENOMIC DNA]</scope>
    <source>
        <strain evidence="6">NBRC 102666 / KCTC 22515 / FYK2301M01</strain>
    </source>
</reference>
<dbReference type="NCBIfam" id="TIGR00357">
    <property type="entry name" value="peptide-methionine (R)-S-oxide reductase MsrB"/>
    <property type="match status" value="1"/>
</dbReference>
<keyword evidence="6" id="KW-1185">Reference proteome</keyword>
<dbReference type="GO" id="GO:0033743">
    <property type="term" value="F:peptide-methionine (R)-S-oxide reductase activity"/>
    <property type="evidence" value="ECO:0007669"/>
    <property type="project" value="UniProtKB-EC"/>
</dbReference>
<dbReference type="HOGENOM" id="CLU_031040_8_5_0"/>
<dbReference type="PROSITE" id="PS51790">
    <property type="entry name" value="MSRB"/>
    <property type="match status" value="1"/>
</dbReference>
<proteinExistence type="predicted"/>
<dbReference type="Proteomes" id="UP000007881">
    <property type="component" value="Chromosome"/>
</dbReference>
<feature type="domain" description="MsrB" evidence="4">
    <location>
        <begin position="12"/>
        <end position="135"/>
    </location>
</feature>